<proteinExistence type="predicted"/>
<dbReference type="VEuPathDB" id="VectorBase:ISCI008007"/>
<dbReference type="EMBL" id="ABJB010191826">
    <property type="status" value="NOT_ANNOTATED_CDS"/>
    <property type="molecule type" value="Genomic_DNA"/>
</dbReference>
<organism>
    <name type="scientific">Ixodes scapularis</name>
    <name type="common">Black-legged tick</name>
    <name type="synonym">Deer tick</name>
    <dbReference type="NCBI Taxonomy" id="6945"/>
    <lineage>
        <taxon>Eukaryota</taxon>
        <taxon>Metazoa</taxon>
        <taxon>Ecdysozoa</taxon>
        <taxon>Arthropoda</taxon>
        <taxon>Chelicerata</taxon>
        <taxon>Arachnida</taxon>
        <taxon>Acari</taxon>
        <taxon>Parasitiformes</taxon>
        <taxon>Ixodida</taxon>
        <taxon>Ixodoidea</taxon>
        <taxon>Ixodidae</taxon>
        <taxon>Ixodinae</taxon>
        <taxon>Ixodes</taxon>
    </lineage>
</organism>
<dbReference type="AlphaFoldDB" id="B7PVA7"/>
<name>B7PVA7_IXOSC</name>
<dbReference type="PaxDb" id="6945-B7PVA7"/>
<dbReference type="EMBL" id="ABJB010897695">
    <property type="status" value="NOT_ANNOTATED_CDS"/>
    <property type="molecule type" value="Genomic_DNA"/>
</dbReference>
<reference evidence="1 3" key="1">
    <citation type="submission" date="2008-03" db="EMBL/GenBank/DDBJ databases">
        <title>Annotation of Ixodes scapularis.</title>
        <authorList>
            <consortium name="Ixodes scapularis Genome Project Consortium"/>
            <person name="Caler E."/>
            <person name="Hannick L.I."/>
            <person name="Bidwell S."/>
            <person name="Joardar V."/>
            <person name="Thiagarajan M."/>
            <person name="Amedeo P."/>
            <person name="Galinsky K.J."/>
            <person name="Schobel S."/>
            <person name="Inman J."/>
            <person name="Hostetler J."/>
            <person name="Miller J."/>
            <person name="Hammond M."/>
            <person name="Megy K."/>
            <person name="Lawson D."/>
            <person name="Kodira C."/>
            <person name="Sutton G."/>
            <person name="Meyer J."/>
            <person name="Hill C.A."/>
            <person name="Birren B."/>
            <person name="Nene V."/>
            <person name="Collins F."/>
            <person name="Alarcon-Chaidez F."/>
            <person name="Wikel S."/>
            <person name="Strausberg R."/>
        </authorList>
    </citation>
    <scope>NUCLEOTIDE SEQUENCE [LARGE SCALE GENOMIC DNA]</scope>
    <source>
        <strain evidence="3">Wikel</strain>
        <strain evidence="1">Wikel colony</strain>
    </source>
</reference>
<dbReference type="InParanoid" id="B7PVA7"/>
<keyword evidence="3" id="KW-1185">Reference proteome</keyword>
<reference evidence="2" key="2">
    <citation type="submission" date="2020-05" db="UniProtKB">
        <authorList>
            <consortium name="EnsemblMetazoa"/>
        </authorList>
    </citation>
    <scope>IDENTIFICATION</scope>
    <source>
        <strain evidence="2">wikel</strain>
    </source>
</reference>
<evidence type="ECO:0000313" key="2">
    <source>
        <dbReference type="EnsemblMetazoa" id="ISCW008007-PA"/>
    </source>
</evidence>
<accession>B7PVA7</accession>
<dbReference type="EMBL" id="ABJB010218494">
    <property type="status" value="NOT_ANNOTATED_CDS"/>
    <property type="molecule type" value="Genomic_DNA"/>
</dbReference>
<evidence type="ECO:0000313" key="1">
    <source>
        <dbReference type="EMBL" id="EEC10529.1"/>
    </source>
</evidence>
<dbReference type="EMBL" id="DS798517">
    <property type="protein sequence ID" value="EEC10529.1"/>
    <property type="molecule type" value="Genomic_DNA"/>
</dbReference>
<dbReference type="VEuPathDB" id="VectorBase:ISCW008007"/>
<dbReference type="EnsemblMetazoa" id="ISCW008007-RA">
    <property type="protein sequence ID" value="ISCW008007-PA"/>
    <property type="gene ID" value="ISCW008007"/>
</dbReference>
<gene>
    <name evidence="1" type="ORF">IscW_ISCW008007</name>
</gene>
<dbReference type="Proteomes" id="UP000001555">
    <property type="component" value="Unassembled WGS sequence"/>
</dbReference>
<evidence type="ECO:0000313" key="3">
    <source>
        <dbReference type="Proteomes" id="UP000001555"/>
    </source>
</evidence>
<sequence>MMSLDGVAFSNSLECRLRPSLLHRKNEWHLLCFESHWVENFDFGKGEEGGERGGGVPSRRRCRLGGARSVHLGSGVRSCESRSPVECGAPRTDGYCEQETHEDIE</sequence>
<protein>
    <submittedName>
        <fullName evidence="1 2">Uncharacterized protein</fullName>
    </submittedName>
</protein>
<dbReference type="HOGENOM" id="CLU_2239515_0_0_1"/>